<evidence type="ECO:0000313" key="2">
    <source>
        <dbReference type="Proteomes" id="UP001140066"/>
    </source>
</evidence>
<dbReference type="Proteomes" id="UP001140066">
    <property type="component" value="Unassembled WGS sequence"/>
</dbReference>
<dbReference type="EMBL" id="JANBUK010000201">
    <property type="protein sequence ID" value="KAJ2791105.1"/>
    <property type="molecule type" value="Genomic_DNA"/>
</dbReference>
<sequence>MPRIQLSSLDEFITSLSKLDYEAAKLASGRVMEDHIQMGALMFSLLTIEMMYTSMDYLTPSNFRRGNNYLLNMYDPLPRRLGKLLKKVMADYEEEHGRLVSLGARLGPTEPSAFGNPAQGDNSYFASHAQCHDGAGIPTHAMAAPNENRGGFTDPNQLQALSRPRDGASVLQPADKSRAAHKGSKYRQWPDDEYEPRSGAGAAEPFDPNQYLANMDEAEKVLQELETVKQLVDFISKFIEVRKTMVVLYRFVAVTGPVLYVHKLDIMLRHCKDLLQTIAPNELYKNLLDHVRNEVMLVSSLVSWNSHIALHNVVQSVTSMKHTKTLLRVWQDTLPSGKSAAKQAQSPEKPNASHSLLYSAFAKSSRAVHNLLWGDSSRSSTSGSQGPTLGRKRGIVVWISCWTEFSVFKTTAYFQQIIAPHRSLFHEEASSLARQPAVMDDIWSRPELAKTNLHDMITTFMQNYDGCFVSLLFESSKQRPYILDGFAITGSKVKVPDYRVQACATLFCLSNQKLLQARGHSLCGSLTSEPYSSRAAGSAGLATHVCSPQYDVEWFRQNFLPDILCVLDSDRATLDLELLGSSPLLGRLGAEAEGLLAELGDSVEEVVEKALAQLAEPDVAEPDVAEPDVAAGANSNNAAPDAWLPDEAKHDDRRPDSMLGSEDDDTSEADGDYMTEADAAAALHISFLGPDAQHRLATFHPSDHTAAGQINVDAIHAQDEGPNLYSTYLLKSHLRNNLTHDWQARNAHANRLFVGRQSGRALIQASGQGGSGGAPNEHAHAAAQAGLTSASSQEDATSDSRDSVAAYPMLARRKTDDFRTMGGRGPEGRPLGGRPVTMHAASHSSMQAKDAQPANQRDFAPSDDLAGQRRQSVEPGLVSDRRGQETRGSISSTNVRVARPALSIRSFFQSTTRLGVPARQPQLAEQRVEDSEVARRVRCGERLKGLFGPWHPHGDDEQIHGELSASLGGNSRRGSVHSLAFSTHVRTNLGAKTTAAATAATPNAEARGGGFTHRLSRTAAPLVTAAAAIAPVPSKGAEHQFGPSQQQRASAACGQHSRQLQQFDSSLGHMAAGASAVAQPPPPTVAGSGHEGCTYLYSRASLPNVMMVAVLLDTERGLGRRREAERAWDEIVDAVRGTSMYEQLMALSG</sequence>
<protein>
    <submittedName>
        <fullName evidence="1">Uncharacterized protein</fullName>
    </submittedName>
</protein>
<gene>
    <name evidence="1" type="ORF">GGI18_001369</name>
</gene>
<comment type="caution">
    <text evidence="1">The sequence shown here is derived from an EMBL/GenBank/DDBJ whole genome shotgun (WGS) entry which is preliminary data.</text>
</comment>
<accession>A0ACC1KL28</accession>
<name>A0ACC1KL28_9FUNG</name>
<keyword evidence="2" id="KW-1185">Reference proteome</keyword>
<organism evidence="1 2">
    <name type="scientific">Coemansia linderi</name>
    <dbReference type="NCBI Taxonomy" id="2663919"/>
    <lineage>
        <taxon>Eukaryota</taxon>
        <taxon>Fungi</taxon>
        <taxon>Fungi incertae sedis</taxon>
        <taxon>Zoopagomycota</taxon>
        <taxon>Kickxellomycotina</taxon>
        <taxon>Kickxellomycetes</taxon>
        <taxon>Kickxellales</taxon>
        <taxon>Kickxellaceae</taxon>
        <taxon>Coemansia</taxon>
    </lineage>
</organism>
<reference evidence="1" key="1">
    <citation type="submission" date="2022-07" db="EMBL/GenBank/DDBJ databases">
        <title>Phylogenomic reconstructions and comparative analyses of Kickxellomycotina fungi.</title>
        <authorList>
            <person name="Reynolds N.K."/>
            <person name="Stajich J.E."/>
            <person name="Barry K."/>
            <person name="Grigoriev I.V."/>
            <person name="Crous P."/>
            <person name="Smith M.E."/>
        </authorList>
    </citation>
    <scope>NUCLEOTIDE SEQUENCE</scope>
    <source>
        <strain evidence="1">BCRC 34191</strain>
    </source>
</reference>
<proteinExistence type="predicted"/>
<evidence type="ECO:0000313" key="1">
    <source>
        <dbReference type="EMBL" id="KAJ2791105.1"/>
    </source>
</evidence>